<reference evidence="6 7" key="1">
    <citation type="journal article" date="2010" name="J. Bacteriol.">
        <title>Complete genome sequence of the aerobic facultative methanotroph Methylocella silvestris BL2.</title>
        <authorList>
            <person name="Chen Y."/>
            <person name="Crombie A."/>
            <person name="Rahman M.T."/>
            <person name="Dedysh S.N."/>
            <person name="Liesack W."/>
            <person name="Stott M.B."/>
            <person name="Alam M."/>
            <person name="Theisen A.R."/>
            <person name="Murrell J.C."/>
            <person name="Dunfield P.F."/>
        </authorList>
    </citation>
    <scope>NUCLEOTIDE SEQUENCE [LARGE SCALE GENOMIC DNA]</scope>
    <source>
        <strain evidence="7">DSM 15510 / CIP 108128 / LMG 27833 / NCIMB 13906 / BL2</strain>
    </source>
</reference>
<name>B8EQM4_METSB</name>
<evidence type="ECO:0000313" key="6">
    <source>
        <dbReference type="EMBL" id="ACK49295.1"/>
    </source>
</evidence>
<dbReference type="PANTHER" id="PTHR34139">
    <property type="entry name" value="UPF0331 PROTEIN MJ0127"/>
    <property type="match status" value="1"/>
</dbReference>
<dbReference type="HOGENOM" id="CLU_142825_3_2_5"/>
<dbReference type="InterPro" id="IPR008201">
    <property type="entry name" value="HepT-like"/>
</dbReference>
<evidence type="ECO:0000256" key="2">
    <source>
        <dbReference type="ARBA" id="ARBA00022649"/>
    </source>
</evidence>
<dbReference type="OrthoDB" id="4829434at2"/>
<dbReference type="InterPro" id="IPR051813">
    <property type="entry name" value="HepT_RNase_toxin"/>
</dbReference>
<dbReference type="EMBL" id="CP001280">
    <property type="protein sequence ID" value="ACK49295.1"/>
    <property type="molecule type" value="Genomic_DNA"/>
</dbReference>
<keyword evidence="3" id="KW-0540">Nuclease</keyword>
<dbReference type="GO" id="GO:0016787">
    <property type="term" value="F:hydrolase activity"/>
    <property type="evidence" value="ECO:0007669"/>
    <property type="project" value="UniProtKB-KW"/>
</dbReference>
<accession>B8EQM4</accession>
<evidence type="ECO:0000313" key="7">
    <source>
        <dbReference type="Proteomes" id="UP000002257"/>
    </source>
</evidence>
<evidence type="ECO:0000256" key="1">
    <source>
        <dbReference type="ARBA" id="ARBA00022553"/>
    </source>
</evidence>
<keyword evidence="1" id="KW-0597">Phosphoprotein</keyword>
<proteinExistence type="predicted"/>
<evidence type="ECO:0000256" key="3">
    <source>
        <dbReference type="ARBA" id="ARBA00022722"/>
    </source>
</evidence>
<keyword evidence="5" id="KW-0378">Hydrolase</keyword>
<gene>
    <name evidence="6" type="ordered locus">Msil_0316</name>
</gene>
<organism evidence="6 7">
    <name type="scientific">Methylocella silvestris (strain DSM 15510 / CIP 108128 / LMG 27833 / NCIMB 13906 / BL2)</name>
    <dbReference type="NCBI Taxonomy" id="395965"/>
    <lineage>
        <taxon>Bacteria</taxon>
        <taxon>Pseudomonadati</taxon>
        <taxon>Pseudomonadota</taxon>
        <taxon>Alphaproteobacteria</taxon>
        <taxon>Hyphomicrobiales</taxon>
        <taxon>Beijerinckiaceae</taxon>
        <taxon>Methylocella</taxon>
    </lineage>
</organism>
<sequence length="120" mass="13994">MAVRSLIPPLSDIIEAIERIRAELRDVSIDEFAADWRRRWLVERGVEIVSEASRRLTDELKARHPEIPWQKVAGIGNVLRHDYESIAAPIMWKLAQADLPILERVCREELKAEEKSERRD</sequence>
<evidence type="ECO:0000256" key="5">
    <source>
        <dbReference type="ARBA" id="ARBA00022801"/>
    </source>
</evidence>
<dbReference type="AlphaFoldDB" id="B8EQM4"/>
<keyword evidence="4" id="KW-0547">Nucleotide-binding</keyword>
<dbReference type="eggNOG" id="COG2361">
    <property type="taxonomic scope" value="Bacteria"/>
</dbReference>
<dbReference type="STRING" id="395965.Msil_0316"/>
<dbReference type="Pfam" id="PF01934">
    <property type="entry name" value="HepT-like"/>
    <property type="match status" value="1"/>
</dbReference>
<keyword evidence="7" id="KW-1185">Reference proteome</keyword>
<evidence type="ECO:0000256" key="4">
    <source>
        <dbReference type="ARBA" id="ARBA00022741"/>
    </source>
</evidence>
<keyword evidence="2" id="KW-1277">Toxin-antitoxin system</keyword>
<protein>
    <recommendedName>
        <fullName evidence="8">DUF86 domain-containing protein</fullName>
    </recommendedName>
</protein>
<dbReference type="GO" id="GO:0000166">
    <property type="term" value="F:nucleotide binding"/>
    <property type="evidence" value="ECO:0007669"/>
    <property type="project" value="UniProtKB-KW"/>
</dbReference>
<dbReference type="KEGG" id="msl:Msil_0316"/>
<dbReference type="GO" id="GO:0004540">
    <property type="term" value="F:RNA nuclease activity"/>
    <property type="evidence" value="ECO:0007669"/>
    <property type="project" value="InterPro"/>
</dbReference>
<dbReference type="GO" id="GO:0110001">
    <property type="term" value="C:toxin-antitoxin complex"/>
    <property type="evidence" value="ECO:0007669"/>
    <property type="project" value="InterPro"/>
</dbReference>
<dbReference type="PANTHER" id="PTHR34139:SF1">
    <property type="entry name" value="RNASE MJ1380-RELATED"/>
    <property type="match status" value="1"/>
</dbReference>
<evidence type="ECO:0008006" key="8">
    <source>
        <dbReference type="Google" id="ProtNLM"/>
    </source>
</evidence>
<dbReference type="Proteomes" id="UP000002257">
    <property type="component" value="Chromosome"/>
</dbReference>